<gene>
    <name evidence="1" type="ORF">C8D95_111103</name>
</gene>
<name>A0A316G1I2_9RHOB</name>
<dbReference type="RefSeq" id="WP_109760770.1">
    <property type="nucleotide sequence ID" value="NZ_CP034588.1"/>
</dbReference>
<accession>A0A316G1I2</accession>
<dbReference type="KEGG" id="salo:EF888_14305"/>
<comment type="caution">
    <text evidence="1">The sequence shown here is derived from an EMBL/GenBank/DDBJ whole genome shotgun (WGS) entry which is preliminary data.</text>
</comment>
<evidence type="ECO:0000313" key="1">
    <source>
        <dbReference type="EMBL" id="PWK54668.1"/>
    </source>
</evidence>
<sequence length="63" mass="7171">MKQQEATRIAELFQQDLEVYLSQQLRQRTLHQVVSDLNEAALSKTNPNSKTAKAALRRLGFAD</sequence>
<dbReference type="EMBL" id="QGGV01000011">
    <property type="protein sequence ID" value="PWK54668.1"/>
    <property type="molecule type" value="Genomic_DNA"/>
</dbReference>
<organism evidence="1 2">
    <name type="scientific">Silicimonas algicola</name>
    <dbReference type="NCBI Taxonomy" id="1826607"/>
    <lineage>
        <taxon>Bacteria</taxon>
        <taxon>Pseudomonadati</taxon>
        <taxon>Pseudomonadota</taxon>
        <taxon>Alphaproteobacteria</taxon>
        <taxon>Rhodobacterales</taxon>
        <taxon>Paracoccaceae</taxon>
    </lineage>
</organism>
<proteinExistence type="predicted"/>
<evidence type="ECO:0000313" key="2">
    <source>
        <dbReference type="Proteomes" id="UP000245390"/>
    </source>
</evidence>
<keyword evidence="2" id="KW-1185">Reference proteome</keyword>
<dbReference type="Proteomes" id="UP000245390">
    <property type="component" value="Unassembled WGS sequence"/>
</dbReference>
<reference evidence="1 2" key="1">
    <citation type="submission" date="2018-05" db="EMBL/GenBank/DDBJ databases">
        <title>Genomic Encyclopedia of Type Strains, Phase IV (KMG-IV): sequencing the most valuable type-strain genomes for metagenomic binning, comparative biology and taxonomic classification.</title>
        <authorList>
            <person name="Goeker M."/>
        </authorList>
    </citation>
    <scope>NUCLEOTIDE SEQUENCE [LARGE SCALE GENOMIC DNA]</scope>
    <source>
        <strain evidence="1 2">DSM 103371</strain>
    </source>
</reference>
<protein>
    <submittedName>
        <fullName evidence="1">Uncharacterized protein</fullName>
    </submittedName>
</protein>
<dbReference type="AlphaFoldDB" id="A0A316G1I2"/>